<comment type="similarity">
    <text evidence="6">Belongs to the binding-protein-dependent transport system permease family.</text>
</comment>
<dbReference type="Pfam" id="PF00528">
    <property type="entry name" value="BPD_transp_1"/>
    <property type="match status" value="1"/>
</dbReference>
<feature type="transmembrane region" description="Helical" evidence="6">
    <location>
        <begin position="28"/>
        <end position="54"/>
    </location>
</feature>
<feature type="transmembrane region" description="Helical" evidence="6">
    <location>
        <begin position="275"/>
        <end position="299"/>
    </location>
</feature>
<feature type="transmembrane region" description="Helical" evidence="6">
    <location>
        <begin position="91"/>
        <end position="112"/>
    </location>
</feature>
<dbReference type="Proteomes" id="UP000187465">
    <property type="component" value="Unassembled WGS sequence"/>
</dbReference>
<dbReference type="PANTHER" id="PTHR43496:SF1">
    <property type="entry name" value="POLYGALACTURONAN_RHAMNOGALACTURONAN TRANSPORT SYSTEM PERMEASE PROTEIN YTEP"/>
    <property type="match status" value="1"/>
</dbReference>
<dbReference type="GO" id="GO:0055085">
    <property type="term" value="P:transmembrane transport"/>
    <property type="evidence" value="ECO:0007669"/>
    <property type="project" value="InterPro"/>
</dbReference>
<dbReference type="PANTHER" id="PTHR43496">
    <property type="entry name" value="PROTEIN LPLB"/>
    <property type="match status" value="1"/>
</dbReference>
<accession>A0A1R0X4H3</accession>
<evidence type="ECO:0000256" key="4">
    <source>
        <dbReference type="ARBA" id="ARBA00022989"/>
    </source>
</evidence>
<dbReference type="EMBL" id="MKQP01000032">
    <property type="protein sequence ID" value="OMD28943.1"/>
    <property type="molecule type" value="Genomic_DNA"/>
</dbReference>
<keyword evidence="2 6" id="KW-0813">Transport</keyword>
<proteinExistence type="inferred from homology"/>
<dbReference type="GO" id="GO:0005886">
    <property type="term" value="C:plasma membrane"/>
    <property type="evidence" value="ECO:0007669"/>
    <property type="project" value="UniProtKB-SubCell"/>
</dbReference>
<evidence type="ECO:0000256" key="2">
    <source>
        <dbReference type="ARBA" id="ARBA00022448"/>
    </source>
</evidence>
<keyword evidence="3 6" id="KW-0812">Transmembrane</keyword>
<dbReference type="SUPFAM" id="SSF161098">
    <property type="entry name" value="MetI-like"/>
    <property type="match status" value="1"/>
</dbReference>
<keyword evidence="4 6" id="KW-1133">Transmembrane helix</keyword>
<gene>
    <name evidence="7" type="ORF">BJP51_23455</name>
</gene>
<dbReference type="AlphaFoldDB" id="A0A1R0X4H3"/>
<feature type="transmembrane region" description="Helical" evidence="6">
    <location>
        <begin position="189"/>
        <end position="211"/>
    </location>
</feature>
<sequence length="314" mass="35796">MNLQKSASPLTSPRKGSILRSMYRYRRLYVLALPGIIYFIIFHYVPMWGVLIAFQDYSPFQGFFGSDWVGFKHFIDFFQGDNFIRLLSNTLVISVLKLIFFFPAPIVLALLLNEVRNALYKRWVQTIVYLPHFLSWVIVIGIYSLMFSSTGFVNELVVMLGGTVKNWMMMPELFKISIVLQNIWKETGWGTIIFLAALSSVSPELYEAAVMDGASRWRQLWNITLPSIRPTIIMMLLLQLGHILNVGFEQIFLMLNPLVMDVGDVFPTFVYREGILQGDFSFASAAGLFNSLVGLILILSANKLTKKLGEEGIF</sequence>
<evidence type="ECO:0000256" key="6">
    <source>
        <dbReference type="RuleBase" id="RU363032"/>
    </source>
</evidence>
<name>A0A1R0X4H3_9BACL</name>
<protein>
    <submittedName>
        <fullName evidence="7">Protein lplB</fullName>
    </submittedName>
</protein>
<dbReference type="InterPro" id="IPR035906">
    <property type="entry name" value="MetI-like_sf"/>
</dbReference>
<dbReference type="CDD" id="cd06261">
    <property type="entry name" value="TM_PBP2"/>
    <property type="match status" value="1"/>
</dbReference>
<evidence type="ECO:0000313" key="8">
    <source>
        <dbReference type="Proteomes" id="UP000187465"/>
    </source>
</evidence>
<evidence type="ECO:0000313" key="7">
    <source>
        <dbReference type="EMBL" id="OMD28943.1"/>
    </source>
</evidence>
<evidence type="ECO:0000256" key="3">
    <source>
        <dbReference type="ARBA" id="ARBA00022692"/>
    </source>
</evidence>
<feature type="transmembrane region" description="Helical" evidence="6">
    <location>
        <begin position="232"/>
        <end position="255"/>
    </location>
</feature>
<organism evidence="7 8">
    <name type="scientific">Paenibacillus odorifer</name>
    <dbReference type="NCBI Taxonomy" id="189426"/>
    <lineage>
        <taxon>Bacteria</taxon>
        <taxon>Bacillati</taxon>
        <taxon>Bacillota</taxon>
        <taxon>Bacilli</taxon>
        <taxon>Bacillales</taxon>
        <taxon>Paenibacillaceae</taxon>
        <taxon>Paenibacillus</taxon>
    </lineage>
</organism>
<keyword evidence="5 6" id="KW-0472">Membrane</keyword>
<dbReference type="InterPro" id="IPR000515">
    <property type="entry name" value="MetI-like"/>
</dbReference>
<dbReference type="Gene3D" id="1.10.3720.10">
    <property type="entry name" value="MetI-like"/>
    <property type="match status" value="1"/>
</dbReference>
<dbReference type="PROSITE" id="PS50928">
    <property type="entry name" value="ABC_TM1"/>
    <property type="match status" value="1"/>
</dbReference>
<evidence type="ECO:0000256" key="5">
    <source>
        <dbReference type="ARBA" id="ARBA00023136"/>
    </source>
</evidence>
<evidence type="ECO:0000256" key="1">
    <source>
        <dbReference type="ARBA" id="ARBA00004141"/>
    </source>
</evidence>
<comment type="subcellular location">
    <subcellularLocation>
        <location evidence="6">Cell membrane</location>
        <topology evidence="6">Multi-pass membrane protein</topology>
    </subcellularLocation>
    <subcellularLocation>
        <location evidence="1">Membrane</location>
        <topology evidence="1">Multi-pass membrane protein</topology>
    </subcellularLocation>
</comment>
<dbReference type="RefSeq" id="WP_036680389.1">
    <property type="nucleotide sequence ID" value="NZ_MKQP01000032.1"/>
</dbReference>
<comment type="caution">
    <text evidence="7">The sequence shown here is derived from an EMBL/GenBank/DDBJ whole genome shotgun (WGS) entry which is preliminary data.</text>
</comment>
<feature type="transmembrane region" description="Helical" evidence="6">
    <location>
        <begin position="133"/>
        <end position="153"/>
    </location>
</feature>
<reference evidence="7 8" key="1">
    <citation type="submission" date="2016-10" db="EMBL/GenBank/DDBJ databases">
        <title>Paenibacillus species isolates.</title>
        <authorList>
            <person name="Beno S.M."/>
        </authorList>
    </citation>
    <scope>NUCLEOTIDE SEQUENCE [LARGE SCALE GENOMIC DNA]</scope>
    <source>
        <strain evidence="7 8">FSL H7-0604</strain>
    </source>
</reference>